<reference evidence="1 2" key="1">
    <citation type="journal article" date="2012" name="ISME J.">
        <title>Nitrification expanded: discovery, physiology and genomics of a nitrite-oxidizing bacterium from the phylum Chloroflexi.</title>
        <authorList>
            <person name="Sorokin D.Y."/>
            <person name="Lucker S."/>
            <person name="Vejmelkova D."/>
            <person name="Kostrikina N.A."/>
            <person name="Kleerebezem R."/>
            <person name="Rijpstra W.I."/>
            <person name="Damste J.S."/>
            <person name="Le Paslier D."/>
            <person name="Muyzer G."/>
            <person name="Wagner M."/>
            <person name="van Loosdrecht M.C."/>
            <person name="Daims H."/>
        </authorList>
    </citation>
    <scope>NUCLEOTIDE SEQUENCE [LARGE SCALE GENOMIC DNA]</scope>
    <source>
        <strain evidence="2">none</strain>
    </source>
</reference>
<comment type="caution">
    <text evidence="1">The sequence shown here is derived from an EMBL/GenBank/DDBJ whole genome shotgun (WGS) entry which is preliminary data.</text>
</comment>
<dbReference type="Proteomes" id="UP000004221">
    <property type="component" value="Unassembled WGS sequence"/>
</dbReference>
<organism evidence="1 2">
    <name type="scientific">Nitrolancea hollandica Lb</name>
    <dbReference type="NCBI Taxonomy" id="1129897"/>
    <lineage>
        <taxon>Bacteria</taxon>
        <taxon>Pseudomonadati</taxon>
        <taxon>Thermomicrobiota</taxon>
        <taxon>Thermomicrobia</taxon>
        <taxon>Sphaerobacterales</taxon>
        <taxon>Sphaerobacterineae</taxon>
        <taxon>Sphaerobacteraceae</taxon>
        <taxon>Nitrolancea</taxon>
    </lineage>
</organism>
<proteinExistence type="predicted"/>
<accession>I4EIJ2</accession>
<evidence type="ECO:0000313" key="2">
    <source>
        <dbReference type="Proteomes" id="UP000004221"/>
    </source>
</evidence>
<dbReference type="EMBL" id="CAGS01000281">
    <property type="protein sequence ID" value="CCF84504.1"/>
    <property type="molecule type" value="Genomic_DNA"/>
</dbReference>
<keyword evidence="2" id="KW-1185">Reference proteome</keyword>
<protein>
    <submittedName>
        <fullName evidence="1">Uncharacterized protein</fullName>
    </submittedName>
</protein>
<sequence length="30" mass="3553">MHQGQVWFILTIYWIERGINGNGPRRHCLG</sequence>
<gene>
    <name evidence="1" type="ORF">NITHO_3510009</name>
</gene>
<dbReference type="AlphaFoldDB" id="I4EIJ2"/>
<name>I4EIJ2_9BACT</name>
<evidence type="ECO:0000313" key="1">
    <source>
        <dbReference type="EMBL" id="CCF84504.1"/>
    </source>
</evidence>